<name>W4LAV9_ENTF1</name>
<dbReference type="Proteomes" id="UP000019141">
    <property type="component" value="Unassembled WGS sequence"/>
</dbReference>
<dbReference type="EMBL" id="AZHW01000997">
    <property type="protein sequence ID" value="ETW94835.1"/>
    <property type="molecule type" value="Genomic_DNA"/>
</dbReference>
<dbReference type="HOGENOM" id="CLU_3261898_0_0_7"/>
<sequence>TRSIYIADSEDLVHEHASRSGFPATVVTPVRKMIDPVTAEDS</sequence>
<feature type="non-terminal residue" evidence="1">
    <location>
        <position position="1"/>
    </location>
</feature>
<evidence type="ECO:0000313" key="2">
    <source>
        <dbReference type="Proteomes" id="UP000019141"/>
    </source>
</evidence>
<organism evidence="1 2">
    <name type="scientific">Entotheonella factor</name>
    <dbReference type="NCBI Taxonomy" id="1429438"/>
    <lineage>
        <taxon>Bacteria</taxon>
        <taxon>Pseudomonadati</taxon>
        <taxon>Nitrospinota/Tectimicrobiota group</taxon>
        <taxon>Candidatus Tectimicrobiota</taxon>
        <taxon>Candidatus Entotheonellia</taxon>
        <taxon>Candidatus Entotheonellales</taxon>
        <taxon>Candidatus Entotheonellaceae</taxon>
        <taxon>Candidatus Entotheonella</taxon>
    </lineage>
</organism>
<gene>
    <name evidence="1" type="ORF">ETSY1_33120</name>
</gene>
<evidence type="ECO:0000313" key="1">
    <source>
        <dbReference type="EMBL" id="ETW94835.1"/>
    </source>
</evidence>
<protein>
    <submittedName>
        <fullName evidence="1">Uncharacterized protein</fullName>
    </submittedName>
</protein>
<comment type="caution">
    <text evidence="1">The sequence shown here is derived from an EMBL/GenBank/DDBJ whole genome shotgun (WGS) entry which is preliminary data.</text>
</comment>
<reference evidence="1 2" key="1">
    <citation type="journal article" date="2014" name="Nature">
        <title>An environmental bacterial taxon with a large and distinct metabolic repertoire.</title>
        <authorList>
            <person name="Wilson M.C."/>
            <person name="Mori T."/>
            <person name="Ruckert C."/>
            <person name="Uria A.R."/>
            <person name="Helf M.J."/>
            <person name="Takada K."/>
            <person name="Gernert C."/>
            <person name="Steffens U.A."/>
            <person name="Heycke N."/>
            <person name="Schmitt S."/>
            <person name="Rinke C."/>
            <person name="Helfrich E.J."/>
            <person name="Brachmann A.O."/>
            <person name="Gurgui C."/>
            <person name="Wakimoto T."/>
            <person name="Kracht M."/>
            <person name="Crusemann M."/>
            <person name="Hentschel U."/>
            <person name="Abe I."/>
            <person name="Matsunaga S."/>
            <person name="Kalinowski J."/>
            <person name="Takeyama H."/>
            <person name="Piel J."/>
        </authorList>
    </citation>
    <scope>NUCLEOTIDE SEQUENCE [LARGE SCALE GENOMIC DNA]</scope>
    <source>
        <strain evidence="2">TSY1</strain>
    </source>
</reference>
<proteinExistence type="predicted"/>
<keyword evidence="2" id="KW-1185">Reference proteome</keyword>
<accession>W4LAV9</accession>
<dbReference type="AlphaFoldDB" id="W4LAV9"/>